<dbReference type="InterPro" id="IPR052774">
    <property type="entry name" value="Celegans_DevNeuronal_Protein"/>
</dbReference>
<dbReference type="GO" id="GO:0009653">
    <property type="term" value="P:anatomical structure morphogenesis"/>
    <property type="evidence" value="ECO:0007669"/>
    <property type="project" value="TreeGrafter"/>
</dbReference>
<evidence type="ECO:0000313" key="2">
    <source>
        <dbReference type="EMBL" id="KIH51908.1"/>
    </source>
</evidence>
<protein>
    <submittedName>
        <fullName evidence="2">Zona pellucida-like domain protein</fullName>
    </submittedName>
</protein>
<sequence>MDYFDKICDPAPSKRRVGEERISAAEGVTTIPQANAIELDEDDRVTSLSRADAEEVSRAVDFVMSSTLPSNDISNVVDQKETEAEGVVIDDTVDFENVQRSQSAVKARLTSECRMSGITVKVEFAAPTSGSIYIKDHFASCRTEFTNATHSELNIPFPKNDDANPRCPGTETAPAMWSFSVVVQKNDMNSPSLVTSTDRLFNVSCDYTELLEKEKRQGRAVTTVPLGDEVELRWTIIDTATGLGYFVEECVAERVGGVPPEPEPLRLIQRGCPDEKVRDRLINTPIIREADGFSTKMK</sequence>
<reference evidence="2 3" key="1">
    <citation type="submission" date="2013-12" db="EMBL/GenBank/DDBJ databases">
        <title>Draft genome of the parsitic nematode Ancylostoma duodenale.</title>
        <authorList>
            <person name="Mitreva M."/>
        </authorList>
    </citation>
    <scope>NUCLEOTIDE SEQUENCE [LARGE SCALE GENOMIC DNA]</scope>
    <source>
        <strain evidence="2 3">Zhejiang</strain>
    </source>
</reference>
<dbReference type="EMBL" id="KN745085">
    <property type="protein sequence ID" value="KIH51908.1"/>
    <property type="molecule type" value="Genomic_DNA"/>
</dbReference>
<dbReference type="Proteomes" id="UP000054047">
    <property type="component" value="Unassembled WGS sequence"/>
</dbReference>
<dbReference type="PANTHER" id="PTHR47327:SF18">
    <property type="entry name" value="PAN DOMAIN PROTEIN"/>
    <property type="match status" value="1"/>
</dbReference>
<proteinExistence type="predicted"/>
<dbReference type="AlphaFoldDB" id="A0A0C2C6K6"/>
<dbReference type="InterPro" id="IPR056953">
    <property type="entry name" value="CUT_N"/>
</dbReference>
<feature type="non-terminal residue" evidence="2">
    <location>
        <position position="298"/>
    </location>
</feature>
<accession>A0A0C2C6K6</accession>
<dbReference type="Pfam" id="PF25057">
    <property type="entry name" value="CUT_N"/>
    <property type="match status" value="1"/>
</dbReference>
<name>A0A0C2C6K6_9BILA</name>
<dbReference type="InterPro" id="IPR001507">
    <property type="entry name" value="ZP_dom"/>
</dbReference>
<evidence type="ECO:0000313" key="3">
    <source>
        <dbReference type="Proteomes" id="UP000054047"/>
    </source>
</evidence>
<dbReference type="PROSITE" id="PS51034">
    <property type="entry name" value="ZP_2"/>
    <property type="match status" value="1"/>
</dbReference>
<dbReference type="OrthoDB" id="5775605at2759"/>
<evidence type="ECO:0000259" key="1">
    <source>
        <dbReference type="PROSITE" id="PS51034"/>
    </source>
</evidence>
<feature type="domain" description="ZP" evidence="1">
    <location>
        <begin position="112"/>
        <end position="298"/>
    </location>
</feature>
<gene>
    <name evidence="2" type="ORF">ANCDUO_17997</name>
</gene>
<organism evidence="2 3">
    <name type="scientific">Ancylostoma duodenale</name>
    <dbReference type="NCBI Taxonomy" id="51022"/>
    <lineage>
        <taxon>Eukaryota</taxon>
        <taxon>Metazoa</taxon>
        <taxon>Ecdysozoa</taxon>
        <taxon>Nematoda</taxon>
        <taxon>Chromadorea</taxon>
        <taxon>Rhabditida</taxon>
        <taxon>Rhabditina</taxon>
        <taxon>Rhabditomorpha</taxon>
        <taxon>Strongyloidea</taxon>
        <taxon>Ancylostomatidae</taxon>
        <taxon>Ancylostomatinae</taxon>
        <taxon>Ancylostoma</taxon>
    </lineage>
</organism>
<dbReference type="PANTHER" id="PTHR47327">
    <property type="entry name" value="FI18240P1-RELATED"/>
    <property type="match status" value="1"/>
</dbReference>
<keyword evidence="3" id="KW-1185">Reference proteome</keyword>